<evidence type="ECO:0000313" key="1">
    <source>
        <dbReference type="EMBL" id="KAJ8886176.1"/>
    </source>
</evidence>
<dbReference type="EMBL" id="JARBHB010000004">
    <property type="protein sequence ID" value="KAJ8886176.1"/>
    <property type="molecule type" value="Genomic_DNA"/>
</dbReference>
<proteinExistence type="predicted"/>
<gene>
    <name evidence="1" type="ORF">PR048_012385</name>
</gene>
<evidence type="ECO:0000313" key="2">
    <source>
        <dbReference type="Proteomes" id="UP001159363"/>
    </source>
</evidence>
<accession>A0ABQ9HPZ8</accession>
<organism evidence="1 2">
    <name type="scientific">Dryococelus australis</name>
    <dbReference type="NCBI Taxonomy" id="614101"/>
    <lineage>
        <taxon>Eukaryota</taxon>
        <taxon>Metazoa</taxon>
        <taxon>Ecdysozoa</taxon>
        <taxon>Arthropoda</taxon>
        <taxon>Hexapoda</taxon>
        <taxon>Insecta</taxon>
        <taxon>Pterygota</taxon>
        <taxon>Neoptera</taxon>
        <taxon>Polyneoptera</taxon>
        <taxon>Phasmatodea</taxon>
        <taxon>Verophasmatodea</taxon>
        <taxon>Anareolatae</taxon>
        <taxon>Phasmatidae</taxon>
        <taxon>Eurycanthinae</taxon>
        <taxon>Dryococelus</taxon>
    </lineage>
</organism>
<reference evidence="1 2" key="1">
    <citation type="submission" date="2023-02" db="EMBL/GenBank/DDBJ databases">
        <title>LHISI_Scaffold_Assembly.</title>
        <authorList>
            <person name="Stuart O.P."/>
            <person name="Cleave R."/>
            <person name="Magrath M.J.L."/>
            <person name="Mikheyev A.S."/>
        </authorList>
    </citation>
    <scope>NUCLEOTIDE SEQUENCE [LARGE SCALE GENOMIC DNA]</scope>
    <source>
        <strain evidence="1">Daus_M_001</strain>
        <tissue evidence="1">Leg muscle</tissue>
    </source>
</reference>
<dbReference type="Proteomes" id="UP001159363">
    <property type="component" value="Chromosome X"/>
</dbReference>
<protein>
    <submittedName>
        <fullName evidence="1">Uncharacterized protein</fullName>
    </submittedName>
</protein>
<name>A0ABQ9HPZ8_9NEOP</name>
<keyword evidence="2" id="KW-1185">Reference proteome</keyword>
<comment type="caution">
    <text evidence="1">The sequence shown here is derived from an EMBL/GenBank/DDBJ whole genome shotgun (WGS) entry which is preliminary data.</text>
</comment>
<sequence>MHVDINEYINSCNECQCDKHPLNSGVGFTTLVKPIIDVLCPLCHSSKGSNFGYVSRGLLQVLHIVAHERYEGIECLWEDGKAGTALHTLRESSSKMFVLVGEINKFTPVHTLPAQTSLSY</sequence>